<dbReference type="PROSITE" id="PS50236">
    <property type="entry name" value="CHCR"/>
    <property type="match status" value="1"/>
</dbReference>
<dbReference type="InterPro" id="IPR001841">
    <property type="entry name" value="Znf_RING"/>
</dbReference>
<protein>
    <recommendedName>
        <fullName evidence="5">Vacuolar protein sorting-associated protein 41 homolog</fullName>
    </recommendedName>
</protein>
<dbReference type="SUPFAM" id="SSF57850">
    <property type="entry name" value="RING/U-box"/>
    <property type="match status" value="1"/>
</dbReference>
<evidence type="ECO:0000313" key="10">
    <source>
        <dbReference type="Proteomes" id="UP001652680"/>
    </source>
</evidence>
<keyword evidence="2 6" id="KW-0479">Metal-binding</keyword>
<feature type="domain" description="RING-type" evidence="8">
    <location>
        <begin position="421"/>
        <end position="465"/>
    </location>
</feature>
<reference evidence="10" key="1">
    <citation type="journal article" date="2021" name="Elife">
        <title>Highly contiguous assemblies of 101 drosophilid genomes.</title>
        <authorList>
            <person name="Kim B.Y."/>
            <person name="Wang J.R."/>
            <person name="Miller D.E."/>
            <person name="Barmina O."/>
            <person name="Delaney E."/>
            <person name="Thompson A."/>
            <person name="Comeault A.A."/>
            <person name="Peede D."/>
            <person name="D'Agostino E.R."/>
            <person name="Pelaez J."/>
            <person name="Aguilar J.M."/>
            <person name="Haji D."/>
            <person name="Matsunaga T."/>
            <person name="Armstrong E.E."/>
            <person name="Zych M."/>
            <person name="Ogawa Y."/>
            <person name="Stamenkovic-Radak M."/>
            <person name="Jelic M."/>
            <person name="Veselinovic M.S."/>
            <person name="Tanaskovic M."/>
            <person name="Eric P."/>
            <person name="Gao J.J."/>
            <person name="Katoh T.K."/>
            <person name="Toda M.J."/>
            <person name="Watabe H."/>
            <person name="Watada M."/>
            <person name="Davis J.S."/>
            <person name="Moyle L.C."/>
            <person name="Manoli G."/>
            <person name="Bertolini E."/>
            <person name="Kostal V."/>
            <person name="Hawley R.S."/>
            <person name="Takahashi A."/>
            <person name="Jones C.D."/>
            <person name="Price D.K."/>
            <person name="Whiteman N."/>
            <person name="Kopp A."/>
            <person name="Matute D.R."/>
            <person name="Petrov D.A."/>
        </authorList>
    </citation>
    <scope>NUCLEOTIDE SEQUENCE [LARGE SCALE GENOMIC DNA]</scope>
</reference>
<evidence type="ECO:0000256" key="4">
    <source>
        <dbReference type="ARBA" id="ARBA00022927"/>
    </source>
</evidence>
<accession>A0ABM5J8U1</accession>
<keyword evidence="3" id="KW-0862">Zinc</keyword>
<name>A0ABM5J8U1_DRORH</name>
<evidence type="ECO:0000259" key="8">
    <source>
        <dbReference type="PROSITE" id="PS50089"/>
    </source>
</evidence>
<dbReference type="EnsemblMetazoa" id="XM_044459305.1">
    <property type="protein sequence ID" value="XP_044315240.1"/>
    <property type="gene ID" value="LOC108038839"/>
</dbReference>
<dbReference type="Proteomes" id="UP001652680">
    <property type="component" value="Unassembled WGS sequence"/>
</dbReference>
<dbReference type="PANTHER" id="PTHR12616">
    <property type="entry name" value="VACUOLAR PROTEIN SORTING VPS41"/>
    <property type="match status" value="1"/>
</dbReference>
<dbReference type="InterPro" id="IPR045111">
    <property type="entry name" value="Vps41/Vps8"/>
</dbReference>
<dbReference type="Gene3D" id="1.25.40.10">
    <property type="entry name" value="Tetratricopeptide repeat domain"/>
    <property type="match status" value="1"/>
</dbReference>
<dbReference type="SMART" id="SM00299">
    <property type="entry name" value="CLH"/>
    <property type="match status" value="1"/>
</dbReference>
<sequence length="475" mass="55641">LIYFNLYSKFEEAMELIATHGGSVSVLSVARLYINHLLTLKQYEDAAKLCLQMLGNNKILWEEEVFKFVKCQQLRSVSAYLPTSDDCKLDAHVYEMVLYEFLKFDVNGFLNLIKEWPSHLYDGLAVINAIHDNFRKQHAKQMLESLALFYSYQGDYESALRMYLKLQNKDVFKLIKRYQLYDVISKLIIPLIQLDRERAFEILLDKDKIKSELVVHQLEHSKEYLYWYLDSLIKVDSRNMFQNKLVSLYAKYDRKKLLPFLRRSKDYVIQDALAICKREGFYPEMVYLLGCMGEESAEALNIIIHSMNDIEMAIDFCKEHDDNDLWNLLINESAKQPETVSKVLDGIVDYVNPEVVVSRIRTGQIIPNLRKSLIKMLWHYSIQEEISFAAQQIQLEDYFDTHSEVVALQRRGQQVSCEQLCLLCYRPVLMKNSGFNCIIGFKCGHIYHEPCIEAVISDRHCSECRMRSVDPTEKE</sequence>
<evidence type="ECO:0000256" key="5">
    <source>
        <dbReference type="ARBA" id="ARBA00029538"/>
    </source>
</evidence>
<dbReference type="PANTHER" id="PTHR12616:SF1">
    <property type="entry name" value="VACUOLAR PROTEIN SORTING-ASSOCIATED PROTEIN 41 HOMOLOG"/>
    <property type="match status" value="1"/>
</dbReference>
<evidence type="ECO:0000256" key="6">
    <source>
        <dbReference type="PROSITE-ProRule" id="PRU00175"/>
    </source>
</evidence>
<dbReference type="InterPro" id="IPR000547">
    <property type="entry name" value="Clathrin_H-chain/VPS_repeat"/>
</dbReference>
<evidence type="ECO:0000256" key="3">
    <source>
        <dbReference type="ARBA" id="ARBA00022833"/>
    </source>
</evidence>
<keyword evidence="10" id="KW-1185">Reference proteome</keyword>
<dbReference type="InterPro" id="IPR011990">
    <property type="entry name" value="TPR-like_helical_dom_sf"/>
</dbReference>
<dbReference type="InterPro" id="IPR057779">
    <property type="entry name" value="Znf_RING_Vps41"/>
</dbReference>
<dbReference type="Pfam" id="PF23555">
    <property type="entry name" value="zf-RING_Vps41"/>
    <property type="match status" value="1"/>
</dbReference>
<dbReference type="SUPFAM" id="SSF48371">
    <property type="entry name" value="ARM repeat"/>
    <property type="match status" value="1"/>
</dbReference>
<evidence type="ECO:0000256" key="7">
    <source>
        <dbReference type="PROSITE-ProRule" id="PRU01006"/>
    </source>
</evidence>
<dbReference type="RefSeq" id="XP_044315240.1">
    <property type="nucleotide sequence ID" value="XM_044459305.1"/>
</dbReference>
<proteinExistence type="predicted"/>
<dbReference type="PROSITE" id="PS50089">
    <property type="entry name" value="ZF_RING_2"/>
    <property type="match status" value="1"/>
</dbReference>
<evidence type="ECO:0000256" key="1">
    <source>
        <dbReference type="ARBA" id="ARBA00022448"/>
    </source>
</evidence>
<dbReference type="Pfam" id="PF23556">
    <property type="entry name" value="TPR_Vps41"/>
    <property type="match status" value="1"/>
</dbReference>
<feature type="repeat" description="CHCR" evidence="7">
    <location>
        <begin position="202"/>
        <end position="342"/>
    </location>
</feature>
<dbReference type="GeneID" id="108038839"/>
<evidence type="ECO:0000256" key="2">
    <source>
        <dbReference type="ARBA" id="ARBA00022771"/>
    </source>
</evidence>
<evidence type="ECO:0000313" key="9">
    <source>
        <dbReference type="EnsemblMetazoa" id="XP_044315240.1"/>
    </source>
</evidence>
<reference evidence="9" key="2">
    <citation type="submission" date="2025-05" db="UniProtKB">
        <authorList>
            <consortium name="EnsemblMetazoa"/>
        </authorList>
    </citation>
    <scope>IDENTIFICATION</scope>
</reference>
<dbReference type="InterPro" id="IPR016024">
    <property type="entry name" value="ARM-type_fold"/>
</dbReference>
<keyword evidence="4" id="KW-0653">Protein transport</keyword>
<organism evidence="9 10">
    <name type="scientific">Drosophila rhopaloa</name>
    <name type="common">Fruit fly</name>
    <dbReference type="NCBI Taxonomy" id="1041015"/>
    <lineage>
        <taxon>Eukaryota</taxon>
        <taxon>Metazoa</taxon>
        <taxon>Ecdysozoa</taxon>
        <taxon>Arthropoda</taxon>
        <taxon>Hexapoda</taxon>
        <taxon>Insecta</taxon>
        <taxon>Pterygota</taxon>
        <taxon>Neoptera</taxon>
        <taxon>Endopterygota</taxon>
        <taxon>Diptera</taxon>
        <taxon>Brachycera</taxon>
        <taxon>Muscomorpha</taxon>
        <taxon>Ephydroidea</taxon>
        <taxon>Drosophilidae</taxon>
        <taxon>Drosophila</taxon>
        <taxon>Sophophora</taxon>
    </lineage>
</organism>
<keyword evidence="1" id="KW-0813">Transport</keyword>
<keyword evidence="2 6" id="KW-0863">Zinc-finger</keyword>